<dbReference type="GeneID" id="66935242"/>
<organism evidence="2 3">
    <name type="scientific">Aspergillus viridinutans</name>
    <dbReference type="NCBI Taxonomy" id="75553"/>
    <lineage>
        <taxon>Eukaryota</taxon>
        <taxon>Fungi</taxon>
        <taxon>Dikarya</taxon>
        <taxon>Ascomycota</taxon>
        <taxon>Pezizomycotina</taxon>
        <taxon>Eurotiomycetes</taxon>
        <taxon>Eurotiomycetidae</taxon>
        <taxon>Eurotiales</taxon>
        <taxon>Aspergillaceae</taxon>
        <taxon>Aspergillus</taxon>
        <taxon>Aspergillus subgen. Fumigati</taxon>
    </lineage>
</organism>
<feature type="compositionally biased region" description="Polar residues" evidence="1">
    <location>
        <begin position="551"/>
        <end position="562"/>
    </location>
</feature>
<evidence type="ECO:0000256" key="1">
    <source>
        <dbReference type="SAM" id="MobiDB-lite"/>
    </source>
</evidence>
<accession>A0A9P3F6N7</accession>
<comment type="caution">
    <text evidence="2">The sequence shown here is derived from an EMBL/GenBank/DDBJ whole genome shotgun (WGS) entry which is preliminary data.</text>
</comment>
<dbReference type="Proteomes" id="UP000710440">
    <property type="component" value="Unassembled WGS sequence"/>
</dbReference>
<dbReference type="AlphaFoldDB" id="A0A9P3F6N7"/>
<dbReference type="RefSeq" id="XP_043126377.1">
    <property type="nucleotide sequence ID" value="XM_043270442.1"/>
</dbReference>
<feature type="compositionally biased region" description="Low complexity" evidence="1">
    <location>
        <begin position="569"/>
        <end position="580"/>
    </location>
</feature>
<feature type="region of interest" description="Disordered" evidence="1">
    <location>
        <begin position="520"/>
        <end position="687"/>
    </location>
</feature>
<dbReference type="EMBL" id="BOPL01000005">
    <property type="protein sequence ID" value="GIK03191.1"/>
    <property type="molecule type" value="Genomic_DNA"/>
</dbReference>
<feature type="region of interest" description="Disordered" evidence="1">
    <location>
        <begin position="135"/>
        <end position="199"/>
    </location>
</feature>
<name>A0A9P3F6N7_ASPVI</name>
<sequence>MATGHDPSLQSGPLSRACQLQNQDEKFSFTPVKAAAAPRLWDRKPSNAFLGRSKSRKVWKRFRSSFNSMKALQRLVAASHEDVDEDLFAEINLSRNLGFVRGVKRRCFGLDDPESQSDSTVLRGRSFLETKWESEAMGKRRKLPTNHTDFTDLQTEPMDVDEEEEGGHAVADEDEPRDAATSIAEQDTDTSFDSTPDTPTDSVLLSANLHTLHGKSVSADHCAGNNYNFEINATGEVAQPDSPLDINVASLHTNIAPDAAVDTYMTDDRQDLSVETADSTIAAEVTSEQCLSVQQESTLVRSALRSSLGGEDAELLNNFLSKAKAARAAKAAAMTVQDVAAEQACQEVDDVPTPQARRALEELDTNSPSPSKVQLSPVKASDPADGPDRDDESRKSVDAREDENQAASPVRRSSRNRAAKVPPQTTTPTLRTVTLRRAKGTEFVFLQRTEAQELALATRRNTRHNKGDAVMPKYVLQALAEQSQNTNLDVDDGKAADPGRKRTGAKKYVTWNEERLVQYQGENNSEGGERKRNDVALNPTVKGTDKKKAASNRSTRSQTAKTGSDEEVAASTTAPATAAPKARRVRRLGGPKSNSSPVAATGTKKASLLPTLSTSNSVEKRKKLIPKRPSAVATGTPVSKKMLPCANADDRSSSDSTSGSAPRIRSKNILKAHAGSTPMPRRIRPRP</sequence>
<feature type="compositionally biased region" description="Low complexity" evidence="1">
    <location>
        <begin position="189"/>
        <end position="199"/>
    </location>
</feature>
<dbReference type="OrthoDB" id="4207369at2759"/>
<feature type="compositionally biased region" description="Low complexity" evidence="1">
    <location>
        <begin position="421"/>
        <end position="434"/>
    </location>
</feature>
<proteinExistence type="predicted"/>
<gene>
    <name evidence="2" type="ORF">Aspvir_007260</name>
</gene>
<feature type="region of interest" description="Disordered" evidence="1">
    <location>
        <begin position="361"/>
        <end position="434"/>
    </location>
</feature>
<protein>
    <submittedName>
        <fullName evidence="2">Uncharacterized protein</fullName>
    </submittedName>
</protein>
<evidence type="ECO:0000313" key="3">
    <source>
        <dbReference type="Proteomes" id="UP000710440"/>
    </source>
</evidence>
<reference evidence="2 3" key="1">
    <citation type="submission" date="2021-02" db="EMBL/GenBank/DDBJ databases">
        <title>Pan-genome distribution and transcriptional activeness of fungal secondary metabolism genes in Aspergillus section Fumigati.</title>
        <authorList>
            <person name="Takahashi H."/>
            <person name="Umemura M."/>
            <person name="Ninomiya A."/>
            <person name="Kusuya Y."/>
            <person name="Urayama S."/>
            <person name="Shimizu M."/>
            <person name="Watanabe A."/>
            <person name="Kamei K."/>
            <person name="Yaguchi T."/>
            <person name="Hagiwara D."/>
        </authorList>
    </citation>
    <scope>NUCLEOTIDE SEQUENCE [LARGE SCALE GENOMIC DNA]</scope>
    <source>
        <strain evidence="2 3">IFM 47045</strain>
    </source>
</reference>
<feature type="compositionally biased region" description="Polar residues" evidence="1">
    <location>
        <begin position="365"/>
        <end position="374"/>
    </location>
</feature>
<feature type="compositionally biased region" description="Polar residues" evidence="1">
    <location>
        <begin position="145"/>
        <end position="154"/>
    </location>
</feature>
<feature type="compositionally biased region" description="Basic and acidic residues" evidence="1">
    <location>
        <begin position="391"/>
        <end position="403"/>
    </location>
</feature>
<keyword evidence="3" id="KW-1185">Reference proteome</keyword>
<evidence type="ECO:0000313" key="2">
    <source>
        <dbReference type="EMBL" id="GIK03191.1"/>
    </source>
</evidence>